<dbReference type="InterPro" id="IPR011048">
    <property type="entry name" value="Haem_d1_sf"/>
</dbReference>
<name>A0A4Q2J0Z5_9SPHN</name>
<evidence type="ECO:0000313" key="4">
    <source>
        <dbReference type="Proteomes" id="UP000292347"/>
    </source>
</evidence>
<dbReference type="Gene3D" id="2.130.10.10">
    <property type="entry name" value="YVTN repeat-like/Quinoprotein amine dehydrogenase"/>
    <property type="match status" value="1"/>
</dbReference>
<comment type="similarity">
    <text evidence="1">Belongs to the cycloisomerase 2 family.</text>
</comment>
<dbReference type="OrthoDB" id="9790815at2"/>
<keyword evidence="4" id="KW-1185">Reference proteome</keyword>
<organism evidence="3 4">
    <name type="scientific">Sphingomonas desiccabilis</name>
    <dbReference type="NCBI Taxonomy" id="429134"/>
    <lineage>
        <taxon>Bacteria</taxon>
        <taxon>Pseudomonadati</taxon>
        <taxon>Pseudomonadota</taxon>
        <taxon>Alphaproteobacteria</taxon>
        <taxon>Sphingomonadales</taxon>
        <taxon>Sphingomonadaceae</taxon>
        <taxon>Sphingomonas</taxon>
    </lineage>
</organism>
<dbReference type="InterPro" id="IPR019405">
    <property type="entry name" value="Lactonase_7-beta_prop"/>
</dbReference>
<reference evidence="3 4" key="1">
    <citation type="submission" date="2019-01" db="EMBL/GenBank/DDBJ databases">
        <title>Sphingomonas mucosissima sp. nov. and Sphingomonas desiccabilis sp. nov., from biological soil crusts in the Colorado Plateau, USA.</title>
        <authorList>
            <person name="Zhu D."/>
        </authorList>
    </citation>
    <scope>NUCLEOTIDE SEQUENCE [LARGE SCALE GENOMIC DNA]</scope>
    <source>
        <strain evidence="3 4">CP1D</strain>
    </source>
</reference>
<dbReference type="Pfam" id="PF10282">
    <property type="entry name" value="Lactonase"/>
    <property type="match status" value="1"/>
</dbReference>
<dbReference type="GO" id="GO:0006006">
    <property type="term" value="P:glucose metabolic process"/>
    <property type="evidence" value="ECO:0007669"/>
    <property type="project" value="UniProtKB-KW"/>
</dbReference>
<evidence type="ECO:0000256" key="1">
    <source>
        <dbReference type="ARBA" id="ARBA00005564"/>
    </source>
</evidence>
<protein>
    <submittedName>
        <fullName evidence="3">Lactonase family protein</fullName>
    </submittedName>
</protein>
<dbReference type="AlphaFoldDB" id="A0A4Q2J0Z5"/>
<dbReference type="InterPro" id="IPR015943">
    <property type="entry name" value="WD40/YVTN_repeat-like_dom_sf"/>
</dbReference>
<dbReference type="PANTHER" id="PTHR30344:SF1">
    <property type="entry name" value="6-PHOSPHOGLUCONOLACTONASE"/>
    <property type="match status" value="1"/>
</dbReference>
<proteinExistence type="inferred from homology"/>
<dbReference type="InterPro" id="IPR050282">
    <property type="entry name" value="Cycloisomerase_2"/>
</dbReference>
<dbReference type="EMBL" id="SDPT01000001">
    <property type="protein sequence ID" value="RXZ35211.1"/>
    <property type="molecule type" value="Genomic_DNA"/>
</dbReference>
<dbReference type="GO" id="GO:0017057">
    <property type="term" value="F:6-phosphogluconolactonase activity"/>
    <property type="evidence" value="ECO:0007669"/>
    <property type="project" value="TreeGrafter"/>
</dbReference>
<dbReference type="PANTHER" id="PTHR30344">
    <property type="entry name" value="6-PHOSPHOGLUCONOLACTONASE-RELATED"/>
    <property type="match status" value="1"/>
</dbReference>
<evidence type="ECO:0000313" key="3">
    <source>
        <dbReference type="EMBL" id="RXZ35211.1"/>
    </source>
</evidence>
<evidence type="ECO:0000256" key="2">
    <source>
        <dbReference type="ARBA" id="ARBA00022526"/>
    </source>
</evidence>
<sequence>MVGSPADEVSGLHVFAGGYQEPGARGLCRLTITGEGLEAGPNLAAYANVSAGIRRPGTGLWYLVDEEADRVTLADADTDWREVASFSSGGHGPCHLALDRSGRLLSIANYGSGTVAMYRLDGEGLPVGPPAIHQNEGQGPNVERQEGPHAHWVGFAPDGRLYAADLGTDQILAFPTHAPTGALGEPSVAYAAPPGSGPRQLAFHPILPVAFLVSELASTLTVLKIEESGTLSVQHILSTLPADAAPDSLGGAVALNPAGTRLYVSNRGHDSVASFAVDPEGEVRLLGHTPSGGTSPRFLLLLEDKLLVAHEKAGGVTILPLDGTGRPGPSAGQAELPGAAFLGASWP</sequence>
<keyword evidence="2" id="KW-0119">Carbohydrate metabolism</keyword>
<dbReference type="SUPFAM" id="SSF51004">
    <property type="entry name" value="C-terminal (heme d1) domain of cytochrome cd1-nitrite reductase"/>
    <property type="match status" value="1"/>
</dbReference>
<gene>
    <name evidence="3" type="ORF">EO081_06155</name>
</gene>
<accession>A0A4Q2J0Z5</accession>
<keyword evidence="2" id="KW-0313">Glucose metabolism</keyword>
<comment type="caution">
    <text evidence="3">The sequence shown here is derived from an EMBL/GenBank/DDBJ whole genome shotgun (WGS) entry which is preliminary data.</text>
</comment>
<dbReference type="Proteomes" id="UP000292347">
    <property type="component" value="Unassembled WGS sequence"/>
</dbReference>